<dbReference type="InterPro" id="IPR023415">
    <property type="entry name" value="LDLR_class-A_CS"/>
</dbReference>
<dbReference type="Gene3D" id="4.10.400.10">
    <property type="entry name" value="Low-density Lipoprotein Receptor"/>
    <property type="match status" value="2"/>
</dbReference>
<dbReference type="EMBL" id="JAFBMS010000056">
    <property type="protein sequence ID" value="KAG9339287.1"/>
    <property type="molecule type" value="Genomic_DNA"/>
</dbReference>
<keyword evidence="6" id="KW-1185">Reference proteome</keyword>
<dbReference type="SMART" id="SM00409">
    <property type="entry name" value="IG"/>
    <property type="match status" value="2"/>
</dbReference>
<dbReference type="InterPro" id="IPR050958">
    <property type="entry name" value="Cell_Adh-Cytoskel_Orgn"/>
</dbReference>
<dbReference type="PROSITE" id="PS50835">
    <property type="entry name" value="IG_LIKE"/>
    <property type="match status" value="2"/>
</dbReference>
<dbReference type="PANTHER" id="PTHR45080:SF30">
    <property type="entry name" value="HEPARAN SULFATE PROTEOGLYCAN 2"/>
    <property type="match status" value="1"/>
</dbReference>
<evidence type="ECO:0000256" key="1">
    <source>
        <dbReference type="ARBA" id="ARBA00023157"/>
    </source>
</evidence>
<dbReference type="InterPro" id="IPR036179">
    <property type="entry name" value="Ig-like_dom_sf"/>
</dbReference>
<dbReference type="Pfam" id="PF00057">
    <property type="entry name" value="Ldl_recept_a"/>
    <property type="match status" value="2"/>
</dbReference>
<organism evidence="5 6">
    <name type="scientific">Albula glossodonta</name>
    <name type="common">roundjaw bonefish</name>
    <dbReference type="NCBI Taxonomy" id="121402"/>
    <lineage>
        <taxon>Eukaryota</taxon>
        <taxon>Metazoa</taxon>
        <taxon>Chordata</taxon>
        <taxon>Craniata</taxon>
        <taxon>Vertebrata</taxon>
        <taxon>Euteleostomi</taxon>
        <taxon>Actinopterygii</taxon>
        <taxon>Neopterygii</taxon>
        <taxon>Teleostei</taxon>
        <taxon>Albuliformes</taxon>
        <taxon>Albulidae</taxon>
        <taxon>Albula</taxon>
    </lineage>
</organism>
<evidence type="ECO:0000259" key="4">
    <source>
        <dbReference type="PROSITE" id="PS50835"/>
    </source>
</evidence>
<feature type="disulfide bond" evidence="2">
    <location>
        <begin position="38"/>
        <end position="53"/>
    </location>
</feature>
<feature type="disulfide bond" evidence="2">
    <location>
        <begin position="82"/>
        <end position="97"/>
    </location>
</feature>
<dbReference type="GO" id="GO:0050808">
    <property type="term" value="P:synapse organization"/>
    <property type="evidence" value="ECO:0007669"/>
    <property type="project" value="TreeGrafter"/>
</dbReference>
<dbReference type="SMART" id="SM00408">
    <property type="entry name" value="IGc2"/>
    <property type="match status" value="2"/>
</dbReference>
<dbReference type="CDD" id="cd05743">
    <property type="entry name" value="Ig_Perlecan_like"/>
    <property type="match status" value="2"/>
</dbReference>
<evidence type="ECO:0000256" key="3">
    <source>
        <dbReference type="SAM" id="SignalP"/>
    </source>
</evidence>
<dbReference type="InterPro" id="IPR013783">
    <property type="entry name" value="Ig-like_fold"/>
</dbReference>
<feature type="domain" description="Ig-like" evidence="4">
    <location>
        <begin position="100"/>
        <end position="177"/>
    </location>
</feature>
<dbReference type="OrthoDB" id="8788371at2759"/>
<dbReference type="GO" id="GO:0008046">
    <property type="term" value="F:axon guidance receptor activity"/>
    <property type="evidence" value="ECO:0007669"/>
    <property type="project" value="TreeGrafter"/>
</dbReference>
<dbReference type="InterPro" id="IPR013098">
    <property type="entry name" value="Ig_I-set"/>
</dbReference>
<proteinExistence type="predicted"/>
<dbReference type="FunFam" id="2.60.40.10:FF:000349">
    <property type="entry name" value="Basement membrane-specific heparan sulfate proteoglycan core protein"/>
    <property type="match status" value="2"/>
</dbReference>
<dbReference type="PANTHER" id="PTHR45080">
    <property type="entry name" value="CONTACTIN 5"/>
    <property type="match status" value="1"/>
</dbReference>
<dbReference type="InterPro" id="IPR036055">
    <property type="entry name" value="LDL_receptor-like_sf"/>
</dbReference>
<dbReference type="PROSITE" id="PS01209">
    <property type="entry name" value="LDLRA_1"/>
    <property type="match status" value="2"/>
</dbReference>
<sequence>MFLVPFTVMLTLAGHCQLPGHPDNRCQNGRCALKIWRCDGDNDCGDNSDESYCPTKGPGDACAPEQFMCVLDRTCILASYQCDEESDCSDRSDEFNCSLPLVTSPPEESIQAARGENVTFTCTAIGVPTPIITWRLNWGHIPASSRITVTSENGRGTLTIQDVEEGDQGAYTCEAINAKGMVFAVPDGVLNITQNTAPPLVTSPPEESIQAARGENVTFTCTAIGVPTPIITWRLNWGHIPASSRITVTSENGRGTLTIQDVEEGDQGAYTCEAINAKGMVFAVPDGVLNITQNTDPPLDVWGILRWILMPLLPLVTTIMYCYTSRLCQSMFTQRLTCSHDSIYRGVQKVWCKQDSDLCCTGFAFGDAMRALGSEGLQVEHDAGSFTVTVLQLPQGEGVYWCGLLQRNNTIIKLAEKYFYECESGSGFPIISS</sequence>
<keyword evidence="3" id="KW-0732">Signal</keyword>
<gene>
    <name evidence="5" type="ORF">JZ751_023987</name>
</gene>
<feature type="domain" description="Ig-like" evidence="4">
    <location>
        <begin position="198"/>
        <end position="276"/>
    </location>
</feature>
<dbReference type="AlphaFoldDB" id="A0A8T2NSG9"/>
<name>A0A8T2NSG9_9TELE</name>
<evidence type="ECO:0000313" key="6">
    <source>
        <dbReference type="Proteomes" id="UP000824540"/>
    </source>
</evidence>
<dbReference type="Proteomes" id="UP000824540">
    <property type="component" value="Unassembled WGS sequence"/>
</dbReference>
<dbReference type="InterPro" id="IPR002172">
    <property type="entry name" value="LDrepeatLR_classA_rpt"/>
</dbReference>
<comment type="caution">
    <text evidence="5">The sequence shown here is derived from an EMBL/GenBank/DDBJ whole genome shotgun (WGS) entry which is preliminary data.</text>
</comment>
<dbReference type="GO" id="GO:0030424">
    <property type="term" value="C:axon"/>
    <property type="evidence" value="ECO:0007669"/>
    <property type="project" value="TreeGrafter"/>
</dbReference>
<evidence type="ECO:0000313" key="5">
    <source>
        <dbReference type="EMBL" id="KAG9339287.1"/>
    </source>
</evidence>
<dbReference type="PRINTS" id="PR00261">
    <property type="entry name" value="LDLRECEPTOR"/>
</dbReference>
<feature type="signal peptide" evidence="3">
    <location>
        <begin position="1"/>
        <end position="16"/>
    </location>
</feature>
<dbReference type="InterPro" id="IPR007110">
    <property type="entry name" value="Ig-like_dom"/>
</dbReference>
<keyword evidence="1 2" id="KW-1015">Disulfide bond</keyword>
<comment type="caution">
    <text evidence="2">Lacks conserved residue(s) required for the propagation of feature annotation.</text>
</comment>
<evidence type="ECO:0000256" key="2">
    <source>
        <dbReference type="PROSITE-ProRule" id="PRU00124"/>
    </source>
</evidence>
<protein>
    <recommendedName>
        <fullName evidence="4">Ig-like domain-containing protein</fullName>
    </recommendedName>
</protein>
<feature type="disulfide bond" evidence="2">
    <location>
        <begin position="26"/>
        <end position="44"/>
    </location>
</feature>
<feature type="chain" id="PRO_5035781393" description="Ig-like domain-containing protein" evidence="3">
    <location>
        <begin position="17"/>
        <end position="433"/>
    </location>
</feature>
<reference evidence="5" key="1">
    <citation type="thesis" date="2021" institute="BYU ScholarsArchive" country="Provo, UT, USA">
        <title>Applications of and Algorithms for Genome Assembly and Genomic Analyses with an Emphasis on Marine Teleosts.</title>
        <authorList>
            <person name="Pickett B.D."/>
        </authorList>
    </citation>
    <scope>NUCLEOTIDE SEQUENCE</scope>
    <source>
        <strain evidence="5">HI-2016</strain>
    </source>
</reference>
<dbReference type="SMART" id="SM00192">
    <property type="entry name" value="LDLa"/>
    <property type="match status" value="2"/>
</dbReference>
<dbReference type="InterPro" id="IPR003599">
    <property type="entry name" value="Ig_sub"/>
</dbReference>
<dbReference type="GO" id="GO:0007156">
    <property type="term" value="P:homophilic cell adhesion via plasma membrane adhesion molecules"/>
    <property type="evidence" value="ECO:0007669"/>
    <property type="project" value="TreeGrafter"/>
</dbReference>
<dbReference type="SUPFAM" id="SSF57424">
    <property type="entry name" value="LDL receptor-like module"/>
    <property type="match status" value="2"/>
</dbReference>
<dbReference type="Gene3D" id="2.60.40.10">
    <property type="entry name" value="Immunoglobulins"/>
    <property type="match status" value="3"/>
</dbReference>
<dbReference type="CDD" id="cd00112">
    <property type="entry name" value="LDLa"/>
    <property type="match status" value="2"/>
</dbReference>
<dbReference type="GO" id="GO:0043025">
    <property type="term" value="C:neuronal cell body"/>
    <property type="evidence" value="ECO:0007669"/>
    <property type="project" value="TreeGrafter"/>
</dbReference>
<dbReference type="PROSITE" id="PS50068">
    <property type="entry name" value="LDLRA_2"/>
    <property type="match status" value="2"/>
</dbReference>
<accession>A0A8T2NSG9</accession>
<dbReference type="SUPFAM" id="SSF48726">
    <property type="entry name" value="Immunoglobulin"/>
    <property type="match status" value="2"/>
</dbReference>
<dbReference type="GO" id="GO:0005886">
    <property type="term" value="C:plasma membrane"/>
    <property type="evidence" value="ECO:0007669"/>
    <property type="project" value="TreeGrafter"/>
</dbReference>
<dbReference type="InterPro" id="IPR003598">
    <property type="entry name" value="Ig_sub2"/>
</dbReference>
<dbReference type="Pfam" id="PF07679">
    <property type="entry name" value="I-set"/>
    <property type="match status" value="2"/>
</dbReference>